<gene>
    <name evidence="3" type="ordered locus">Adeh_3601</name>
</gene>
<dbReference type="RefSeq" id="WP_011422649.1">
    <property type="nucleotide sequence ID" value="NC_007760.1"/>
</dbReference>
<dbReference type="PANTHER" id="PTHR37089">
    <property type="entry name" value="PROTEIN U-RELATED"/>
    <property type="match status" value="1"/>
</dbReference>
<dbReference type="PANTHER" id="PTHR37089:SF3">
    <property type="entry name" value="EXPORTED PROTEIN"/>
    <property type="match status" value="1"/>
</dbReference>
<proteinExistence type="predicted"/>
<evidence type="ECO:0000256" key="1">
    <source>
        <dbReference type="SAM" id="SignalP"/>
    </source>
</evidence>
<feature type="domain" description="Spore coat protein U/FanG" evidence="2">
    <location>
        <begin position="24"/>
        <end position="157"/>
    </location>
</feature>
<feature type="signal peptide" evidence="1">
    <location>
        <begin position="1"/>
        <end position="32"/>
    </location>
</feature>
<dbReference type="eggNOG" id="COG5430">
    <property type="taxonomic scope" value="Bacteria"/>
</dbReference>
<dbReference type="AlphaFoldDB" id="Q2IFK8"/>
<evidence type="ECO:0000259" key="2">
    <source>
        <dbReference type="Pfam" id="PF05229"/>
    </source>
</evidence>
<dbReference type="InterPro" id="IPR053167">
    <property type="entry name" value="Spore_coat_component"/>
</dbReference>
<dbReference type="STRING" id="290397.Adeh_3601"/>
<reference evidence="3 4" key="1">
    <citation type="submission" date="2006-01" db="EMBL/GenBank/DDBJ databases">
        <title>Complete sequence of Anaeromyxobacter dehalogenans 2CP-C.</title>
        <authorList>
            <consortium name="US DOE Joint Genome Institute"/>
            <person name="Copeland A."/>
            <person name="Lucas S."/>
            <person name="Lapidus A."/>
            <person name="Barry K."/>
            <person name="Detter J.C."/>
            <person name="Glavina T."/>
            <person name="Hammon N."/>
            <person name="Israni S."/>
            <person name="Pitluck S."/>
            <person name="Brettin T."/>
            <person name="Bruce D."/>
            <person name="Han C."/>
            <person name="Tapia R."/>
            <person name="Gilna P."/>
            <person name="Kiss H."/>
            <person name="Schmutz J."/>
            <person name="Larimer F."/>
            <person name="Land M."/>
            <person name="Kyrpides N."/>
            <person name="Anderson I."/>
            <person name="Sanford R.A."/>
            <person name="Ritalahti K.M."/>
            <person name="Thomas H.S."/>
            <person name="Kirby J.R."/>
            <person name="Zhulin I.B."/>
            <person name="Loeffler F.E."/>
            <person name="Richardson P."/>
        </authorList>
    </citation>
    <scope>NUCLEOTIDE SEQUENCE [LARGE SCALE GENOMIC DNA]</scope>
    <source>
        <strain evidence="3 4">2CP-C</strain>
    </source>
</reference>
<organism evidence="3 4">
    <name type="scientific">Anaeromyxobacter dehalogenans (strain 2CP-C)</name>
    <dbReference type="NCBI Taxonomy" id="290397"/>
    <lineage>
        <taxon>Bacteria</taxon>
        <taxon>Pseudomonadati</taxon>
        <taxon>Myxococcota</taxon>
        <taxon>Myxococcia</taxon>
        <taxon>Myxococcales</taxon>
        <taxon>Cystobacterineae</taxon>
        <taxon>Anaeromyxobacteraceae</taxon>
        <taxon>Anaeromyxobacter</taxon>
    </lineage>
</organism>
<dbReference type="KEGG" id="ade:Adeh_3601"/>
<sequence length="160" mass="16660">MNRRLPHPPTSCALALLLATALSLVAPAAARAASCSLTMGTSIAFGAYDPLSPVPLTTTGMLQYRCSRGQPIRITFTAGSSGDVYARTLRQGPWTLAYNLYADAGFGTVWGDGTGGTAAAPAVTTLSNGLTVAYVFGRIPARQEPPVGPYSDTIVVTFEF</sequence>
<dbReference type="InterPro" id="IPR007893">
    <property type="entry name" value="Spore_coat_U/FanG"/>
</dbReference>
<feature type="chain" id="PRO_5004210301" evidence="1">
    <location>
        <begin position="33"/>
        <end position="160"/>
    </location>
</feature>
<dbReference type="Proteomes" id="UP000001935">
    <property type="component" value="Chromosome"/>
</dbReference>
<dbReference type="EMBL" id="CP000251">
    <property type="protein sequence ID" value="ABC83367.1"/>
    <property type="molecule type" value="Genomic_DNA"/>
</dbReference>
<dbReference type="Pfam" id="PF05229">
    <property type="entry name" value="SCPU"/>
    <property type="match status" value="1"/>
</dbReference>
<evidence type="ECO:0000313" key="3">
    <source>
        <dbReference type="EMBL" id="ABC83367.1"/>
    </source>
</evidence>
<protein>
    <submittedName>
        <fullName evidence="3">Spore coat U</fullName>
    </submittedName>
</protein>
<evidence type="ECO:0000313" key="4">
    <source>
        <dbReference type="Proteomes" id="UP000001935"/>
    </source>
</evidence>
<keyword evidence="1" id="KW-0732">Signal</keyword>
<dbReference type="HOGENOM" id="CLU_103262_5_0_7"/>
<name>Q2IFK8_ANADE</name>
<dbReference type="SMART" id="SM00972">
    <property type="entry name" value="SCPU"/>
    <property type="match status" value="1"/>
</dbReference>
<dbReference type="OrthoDB" id="582666at2"/>
<accession>Q2IFK8</accession>